<dbReference type="Gene3D" id="3.10.180.10">
    <property type="entry name" value="2,3-Dihydroxybiphenyl 1,2-Dioxygenase, domain 1"/>
    <property type="match status" value="1"/>
</dbReference>
<organism evidence="2 3">
    <name type="scientific">Archaeoglobus fulgidus DSM 8774</name>
    <dbReference type="NCBI Taxonomy" id="1344584"/>
    <lineage>
        <taxon>Archaea</taxon>
        <taxon>Methanobacteriati</taxon>
        <taxon>Methanobacteriota</taxon>
        <taxon>Archaeoglobi</taxon>
        <taxon>Archaeoglobales</taxon>
        <taxon>Archaeoglobaceae</taxon>
        <taxon>Archaeoglobus</taxon>
    </lineage>
</organism>
<dbReference type="SUPFAM" id="SSF54593">
    <property type="entry name" value="Glyoxalase/Bleomycin resistance protein/Dihydroxybiphenyl dioxygenase"/>
    <property type="match status" value="1"/>
</dbReference>
<dbReference type="KEGG" id="afg:AFULGI_00017280"/>
<dbReference type="Proteomes" id="UP000028501">
    <property type="component" value="Chromosome"/>
</dbReference>
<feature type="domain" description="VOC" evidence="1">
    <location>
        <begin position="50"/>
        <end position="173"/>
    </location>
</feature>
<name>A0A075WFB6_ARCFL</name>
<keyword evidence="2" id="KW-0456">Lyase</keyword>
<dbReference type="PANTHER" id="PTHR36437:SF2">
    <property type="entry name" value="GLYOXALASE_BLEOMYCIN RESISTANCE PROTEIN_DIOXYGENASE"/>
    <property type="match status" value="1"/>
</dbReference>
<evidence type="ECO:0000259" key="1">
    <source>
        <dbReference type="PROSITE" id="PS51819"/>
    </source>
</evidence>
<dbReference type="RefSeq" id="WP_010878973.1">
    <property type="nucleotide sequence ID" value="NZ_CP006577.1"/>
</dbReference>
<accession>A0A075WFB6</accession>
<dbReference type="PANTHER" id="PTHR36437">
    <property type="entry name" value="GLYOXALASE/BLEOMYCIN RESISTANCE PROTEIN/DIOXYGENASE"/>
    <property type="match status" value="1"/>
</dbReference>
<dbReference type="SMR" id="A0A075WFB6"/>
<dbReference type="Pfam" id="PF00903">
    <property type="entry name" value="Glyoxalase"/>
    <property type="match status" value="1"/>
</dbReference>
<protein>
    <submittedName>
        <fullName evidence="2">Lactoylglutathione lyase</fullName>
    </submittedName>
</protein>
<dbReference type="GeneID" id="24795225"/>
<evidence type="ECO:0000313" key="3">
    <source>
        <dbReference type="Proteomes" id="UP000028501"/>
    </source>
</evidence>
<proteinExistence type="predicted"/>
<reference evidence="2 3" key="1">
    <citation type="submission" date="2013-07" db="EMBL/GenBank/DDBJ databases">
        <title>Genome of Archaeoglobus fulgidus.</title>
        <authorList>
            <person name="Fiebig A."/>
            <person name="Birkeland N.-K."/>
        </authorList>
    </citation>
    <scope>NUCLEOTIDE SEQUENCE [LARGE SCALE GENOMIC DNA]</scope>
    <source>
        <strain evidence="2 3">DSM 8774</strain>
    </source>
</reference>
<gene>
    <name evidence="2" type="ORF">AFULGI_00017280</name>
</gene>
<dbReference type="GO" id="GO:0016829">
    <property type="term" value="F:lyase activity"/>
    <property type="evidence" value="ECO:0007669"/>
    <property type="project" value="UniProtKB-KW"/>
</dbReference>
<dbReference type="PROSITE" id="PS51819">
    <property type="entry name" value="VOC"/>
    <property type="match status" value="1"/>
</dbReference>
<dbReference type="InterPro" id="IPR029068">
    <property type="entry name" value="Glyas_Bleomycin-R_OHBP_Dase"/>
</dbReference>
<evidence type="ECO:0000313" key="2">
    <source>
        <dbReference type="EMBL" id="AIG98487.1"/>
    </source>
</evidence>
<dbReference type="HOGENOM" id="CLU_046006_10_0_2"/>
<dbReference type="InterPro" id="IPR004360">
    <property type="entry name" value="Glyas_Fos-R_dOase_dom"/>
</dbReference>
<sequence length="177" mass="20368">MEDKLSGYKLAQSQLQTFLPEKPNEISALAVPETIIFTKLQTHQRGFKMKIKMVSIYVDDVEKAFRFYTEVLGFKEKLHTPEYGLAIVVSPEDPDGTALLLEPNENSIAKNYQTSLFRAGIPVMVFGTDDIYRDYERLKQKGVKFRGEPQKTEWGLQVDFEDTCGNLIRFHQDLQAR</sequence>
<dbReference type="AlphaFoldDB" id="A0A075WFB6"/>
<dbReference type="EMBL" id="CP006577">
    <property type="protein sequence ID" value="AIG98487.1"/>
    <property type="molecule type" value="Genomic_DNA"/>
</dbReference>
<dbReference type="InterPro" id="IPR037523">
    <property type="entry name" value="VOC_core"/>
</dbReference>